<accession>A0ABQ0C8G3</accession>
<dbReference type="Pfam" id="PF00072">
    <property type="entry name" value="Response_reg"/>
    <property type="match status" value="1"/>
</dbReference>
<feature type="modified residue" description="4-aspartylphosphate" evidence="2">
    <location>
        <position position="52"/>
    </location>
</feature>
<protein>
    <submittedName>
        <fullName evidence="4">Response regulator MprA</fullName>
    </submittedName>
</protein>
<evidence type="ECO:0000313" key="5">
    <source>
        <dbReference type="Proteomes" id="UP001628193"/>
    </source>
</evidence>
<dbReference type="CDD" id="cd17546">
    <property type="entry name" value="REC_hyHK_CKI1_RcsC-like"/>
    <property type="match status" value="1"/>
</dbReference>
<proteinExistence type="predicted"/>
<keyword evidence="5" id="KW-1185">Reference proteome</keyword>
<dbReference type="PANTHER" id="PTHR44591">
    <property type="entry name" value="STRESS RESPONSE REGULATOR PROTEIN 1"/>
    <property type="match status" value="1"/>
</dbReference>
<evidence type="ECO:0000256" key="1">
    <source>
        <dbReference type="ARBA" id="ARBA00022553"/>
    </source>
</evidence>
<dbReference type="PANTHER" id="PTHR44591:SF3">
    <property type="entry name" value="RESPONSE REGULATORY DOMAIN-CONTAINING PROTEIN"/>
    <property type="match status" value="1"/>
</dbReference>
<organism evidence="4 5">
    <name type="scientific">Candidatus Magnetaquiglobus chichijimensis</name>
    <dbReference type="NCBI Taxonomy" id="3141448"/>
    <lineage>
        <taxon>Bacteria</taxon>
        <taxon>Pseudomonadati</taxon>
        <taxon>Pseudomonadota</taxon>
        <taxon>Magnetococcia</taxon>
        <taxon>Magnetococcales</taxon>
        <taxon>Candidatus Magnetaquicoccaceae</taxon>
        <taxon>Candidatus Magnetaquiglobus</taxon>
    </lineage>
</organism>
<sequence>MRILVVDDDPVAGEMSLAVLEGLGHEVEWVENGLDALRALDTGGEFAMIISDMNMPLLSGIDLFRELRERGDDRPFILLTGDDPEGPLAKEPRLDGCITKDFTLEESLSRVIDEVRARRREL</sequence>
<dbReference type="RefSeq" id="WP_420904872.1">
    <property type="nucleotide sequence ID" value="NZ_BAAFGK010000004.1"/>
</dbReference>
<evidence type="ECO:0000259" key="3">
    <source>
        <dbReference type="PROSITE" id="PS50110"/>
    </source>
</evidence>
<reference evidence="4 5" key="1">
    <citation type="submission" date="2024-05" db="EMBL/GenBank/DDBJ databases">
        <authorList>
            <consortium name="Candidatus Magnetaquicoccaceae bacterium FCR-1 genome sequencing consortium"/>
            <person name="Shimoshige H."/>
            <person name="Shimamura S."/>
            <person name="Taoka A."/>
            <person name="Kobayashi H."/>
            <person name="Maekawa T."/>
        </authorList>
    </citation>
    <scope>NUCLEOTIDE SEQUENCE [LARGE SCALE GENOMIC DNA]</scope>
    <source>
        <strain evidence="4 5">FCR-1</strain>
    </source>
</reference>
<keyword evidence="1 2" id="KW-0597">Phosphoprotein</keyword>
<dbReference type="InterPro" id="IPR001789">
    <property type="entry name" value="Sig_transdc_resp-reg_receiver"/>
</dbReference>
<name>A0ABQ0C8G3_9PROT</name>
<evidence type="ECO:0000256" key="2">
    <source>
        <dbReference type="PROSITE-ProRule" id="PRU00169"/>
    </source>
</evidence>
<dbReference type="EMBL" id="BAAFGK010000004">
    <property type="protein sequence ID" value="GAB0057167.1"/>
    <property type="molecule type" value="Genomic_DNA"/>
</dbReference>
<reference evidence="4 5" key="2">
    <citation type="submission" date="2024-09" db="EMBL/GenBank/DDBJ databases">
        <title>Draft genome sequence of Candidatus Magnetaquicoccaceae bacterium FCR-1.</title>
        <authorList>
            <person name="Shimoshige H."/>
            <person name="Shimamura S."/>
            <person name="Taoka A."/>
            <person name="Kobayashi H."/>
            <person name="Maekawa T."/>
        </authorList>
    </citation>
    <scope>NUCLEOTIDE SEQUENCE [LARGE SCALE GENOMIC DNA]</scope>
    <source>
        <strain evidence="4 5">FCR-1</strain>
    </source>
</reference>
<dbReference type="Proteomes" id="UP001628193">
    <property type="component" value="Unassembled WGS sequence"/>
</dbReference>
<dbReference type="PROSITE" id="PS50110">
    <property type="entry name" value="RESPONSE_REGULATORY"/>
    <property type="match status" value="1"/>
</dbReference>
<evidence type="ECO:0000313" key="4">
    <source>
        <dbReference type="EMBL" id="GAB0057167.1"/>
    </source>
</evidence>
<comment type="caution">
    <text evidence="4">The sequence shown here is derived from an EMBL/GenBank/DDBJ whole genome shotgun (WGS) entry which is preliminary data.</text>
</comment>
<gene>
    <name evidence="4" type="primary">mprA</name>
    <name evidence="4" type="ORF">SIID45300_01490</name>
</gene>
<dbReference type="InterPro" id="IPR050595">
    <property type="entry name" value="Bact_response_regulator"/>
</dbReference>
<dbReference type="SUPFAM" id="SSF52172">
    <property type="entry name" value="CheY-like"/>
    <property type="match status" value="1"/>
</dbReference>
<dbReference type="InterPro" id="IPR011006">
    <property type="entry name" value="CheY-like_superfamily"/>
</dbReference>
<feature type="domain" description="Response regulatory" evidence="3">
    <location>
        <begin position="2"/>
        <end position="115"/>
    </location>
</feature>
<dbReference type="Gene3D" id="3.40.50.2300">
    <property type="match status" value="1"/>
</dbReference>
<dbReference type="SMART" id="SM00448">
    <property type="entry name" value="REC"/>
    <property type="match status" value="1"/>
</dbReference>